<dbReference type="NCBIfam" id="TIGR02145">
    <property type="entry name" value="Fib_succ_major"/>
    <property type="match status" value="1"/>
</dbReference>
<dbReference type="InterPro" id="IPR011871">
    <property type="entry name" value="Fib_succ_major"/>
</dbReference>
<reference evidence="3" key="2">
    <citation type="journal article" date="2021" name="PeerJ">
        <title>Extensive microbial diversity within the chicken gut microbiome revealed by metagenomics and culture.</title>
        <authorList>
            <person name="Gilroy R."/>
            <person name="Ravi A."/>
            <person name="Getino M."/>
            <person name="Pursley I."/>
            <person name="Horton D.L."/>
            <person name="Alikhan N.F."/>
            <person name="Baker D."/>
            <person name="Gharbi K."/>
            <person name="Hall N."/>
            <person name="Watson M."/>
            <person name="Adriaenssens E.M."/>
            <person name="Foster-Nyarko E."/>
            <person name="Jarju S."/>
            <person name="Secka A."/>
            <person name="Antonio M."/>
            <person name="Oren A."/>
            <person name="Chaudhuri R.R."/>
            <person name="La Ragione R."/>
            <person name="Hildebrand F."/>
            <person name="Pallen M.J."/>
        </authorList>
    </citation>
    <scope>NUCLEOTIDE SEQUENCE</scope>
    <source>
        <strain evidence="3">20514</strain>
    </source>
</reference>
<name>A0A9D9HF94_9BACT</name>
<dbReference type="AlphaFoldDB" id="A0A9D9HF94"/>
<protein>
    <recommendedName>
        <fullName evidence="2">Fibrobacter succinogenes major paralogous domain-containing protein</fullName>
    </recommendedName>
</protein>
<feature type="domain" description="Fibrobacter succinogenes major paralogous" evidence="2">
    <location>
        <begin position="169"/>
        <end position="371"/>
    </location>
</feature>
<dbReference type="PROSITE" id="PS51257">
    <property type="entry name" value="PROKAR_LIPOPROTEIN"/>
    <property type="match status" value="1"/>
</dbReference>
<dbReference type="Proteomes" id="UP000810252">
    <property type="component" value="Unassembled WGS sequence"/>
</dbReference>
<dbReference type="Pfam" id="PF09603">
    <property type="entry name" value="Fib_succ_major"/>
    <property type="match status" value="1"/>
</dbReference>
<feature type="signal peptide" evidence="1">
    <location>
        <begin position="1"/>
        <end position="18"/>
    </location>
</feature>
<gene>
    <name evidence="3" type="ORF">IAC29_05420</name>
</gene>
<keyword evidence="1" id="KW-0732">Signal</keyword>
<evidence type="ECO:0000259" key="2">
    <source>
        <dbReference type="Pfam" id="PF09603"/>
    </source>
</evidence>
<dbReference type="EMBL" id="JADIMQ010000078">
    <property type="protein sequence ID" value="MBO8448694.1"/>
    <property type="molecule type" value="Genomic_DNA"/>
</dbReference>
<evidence type="ECO:0000313" key="4">
    <source>
        <dbReference type="Proteomes" id="UP000810252"/>
    </source>
</evidence>
<reference evidence="3" key="1">
    <citation type="submission" date="2020-10" db="EMBL/GenBank/DDBJ databases">
        <authorList>
            <person name="Gilroy R."/>
        </authorList>
    </citation>
    <scope>NUCLEOTIDE SEQUENCE</scope>
    <source>
        <strain evidence="3">20514</strain>
    </source>
</reference>
<sequence>MIIGRRFLKILMISAAVAAAFACKKDDEEEEALPSLGGMVKFSLDPYMEVNSTFRVEPSGIYHPEGKGFGYYCKASWKESNDTIKLENSDSFIEEKMLFTFPEDSVGTFTISCTAFASGYYSTSVSRYVTTVSRERSLIDTLLGYDATAYPAGEVIDNRDGEGRTYRTVRIGNAEWFAENLAYKGLDHASGDNQGKAVLGIPYQNCEAMSDIFGRYYTWNEAMGLDEDGKPSGVKLCPDGWTVPTDEDWKNLAAELSDDPSVMEAGKIFPGIAGKIMVEAKFNSEDNEMWEYWPAVKITNETGMSVIPCGFANISGTAGSFESAMTFAAFWTATEKDTDQAYIRYINCYEPDIFITSSPKVSFGAPVRCIKE</sequence>
<proteinExistence type="predicted"/>
<evidence type="ECO:0000256" key="1">
    <source>
        <dbReference type="SAM" id="SignalP"/>
    </source>
</evidence>
<organism evidence="3 4">
    <name type="scientific">Candidatus Cryptobacteroides merdigallinarum</name>
    <dbReference type="NCBI Taxonomy" id="2840770"/>
    <lineage>
        <taxon>Bacteria</taxon>
        <taxon>Pseudomonadati</taxon>
        <taxon>Bacteroidota</taxon>
        <taxon>Bacteroidia</taxon>
        <taxon>Bacteroidales</taxon>
        <taxon>Candidatus Cryptobacteroides</taxon>
    </lineage>
</organism>
<feature type="chain" id="PRO_5039174050" description="Fibrobacter succinogenes major paralogous domain-containing protein" evidence="1">
    <location>
        <begin position="19"/>
        <end position="372"/>
    </location>
</feature>
<accession>A0A9D9HF94</accession>
<comment type="caution">
    <text evidence="3">The sequence shown here is derived from an EMBL/GenBank/DDBJ whole genome shotgun (WGS) entry which is preliminary data.</text>
</comment>
<evidence type="ECO:0000313" key="3">
    <source>
        <dbReference type="EMBL" id="MBO8448694.1"/>
    </source>
</evidence>